<keyword evidence="6 8" id="KW-0106">Calcium</keyword>
<accession>A0A6N2BCV3</accession>
<comment type="cofactor">
    <cofactor evidence="8">
        <name>Ca(2+)</name>
        <dbReference type="ChEBI" id="CHEBI:29108"/>
    </cofactor>
    <text evidence="8">Binds 1 Ca(2+) ion. Required for its activity.</text>
</comment>
<dbReference type="Pfam" id="PF00544">
    <property type="entry name" value="Pectate_lyase_4"/>
    <property type="match status" value="1"/>
</dbReference>
<dbReference type="GO" id="GO:0030570">
    <property type="term" value="F:pectate lyase activity"/>
    <property type="evidence" value="ECO:0007669"/>
    <property type="project" value="UniProtKB-EC"/>
</dbReference>
<dbReference type="AlphaFoldDB" id="A0A6N2BCV3"/>
<keyword evidence="5 8" id="KW-0732">Signal</keyword>
<dbReference type="GO" id="GO:0045490">
    <property type="term" value="P:pectin catabolic process"/>
    <property type="evidence" value="ECO:0007669"/>
    <property type="project" value="UniProtKB-UniPathway"/>
</dbReference>
<dbReference type="PRINTS" id="PR00807">
    <property type="entry name" value="AMBALLERGEN"/>
</dbReference>
<dbReference type="EC" id="4.2.2.2" evidence="3 8"/>
<evidence type="ECO:0000256" key="5">
    <source>
        <dbReference type="ARBA" id="ARBA00022729"/>
    </source>
</evidence>
<dbReference type="InterPro" id="IPR045032">
    <property type="entry name" value="PEL"/>
</dbReference>
<proteinExistence type="inferred from homology"/>
<dbReference type="EMBL" id="RXGB01003312">
    <property type="protein sequence ID" value="TMW92516.1"/>
    <property type="molecule type" value="Genomic_DNA"/>
</dbReference>
<dbReference type="InterPro" id="IPR012334">
    <property type="entry name" value="Pectin_lyas_fold"/>
</dbReference>
<name>A0A6N2BCV3_SOLCI</name>
<comment type="similarity">
    <text evidence="8">Belongs to the polysaccharide lyase 1 family.</text>
</comment>
<evidence type="ECO:0000313" key="10">
    <source>
        <dbReference type="EMBL" id="TMW92516.1"/>
    </source>
</evidence>
<evidence type="ECO:0000256" key="2">
    <source>
        <dbReference type="ARBA" id="ARBA00005220"/>
    </source>
</evidence>
<dbReference type="InterPro" id="IPR011050">
    <property type="entry name" value="Pectin_lyase_fold/virulence"/>
</dbReference>
<dbReference type="InterPro" id="IPR002022">
    <property type="entry name" value="Pec_lyase"/>
</dbReference>
<comment type="caution">
    <text evidence="10">The sequence shown here is derived from an EMBL/GenBank/DDBJ whole genome shotgun (WGS) entry which is preliminary data.</text>
</comment>
<dbReference type="PANTHER" id="PTHR31683">
    <property type="entry name" value="PECTATE LYASE 18-RELATED"/>
    <property type="match status" value="1"/>
</dbReference>
<evidence type="ECO:0000256" key="8">
    <source>
        <dbReference type="RuleBase" id="RU361123"/>
    </source>
</evidence>
<dbReference type="UniPathway" id="UPA00545">
    <property type="reaction ID" value="UER00824"/>
</dbReference>
<evidence type="ECO:0000256" key="7">
    <source>
        <dbReference type="ARBA" id="ARBA00023239"/>
    </source>
</evidence>
<evidence type="ECO:0000259" key="9">
    <source>
        <dbReference type="SMART" id="SM00656"/>
    </source>
</evidence>
<keyword evidence="7 8" id="KW-0456">Lyase</keyword>
<evidence type="ECO:0000256" key="6">
    <source>
        <dbReference type="ARBA" id="ARBA00022837"/>
    </source>
</evidence>
<organism evidence="10">
    <name type="scientific">Solanum chilense</name>
    <name type="common">Tomato</name>
    <name type="synonym">Lycopersicon chilense</name>
    <dbReference type="NCBI Taxonomy" id="4083"/>
    <lineage>
        <taxon>Eukaryota</taxon>
        <taxon>Viridiplantae</taxon>
        <taxon>Streptophyta</taxon>
        <taxon>Embryophyta</taxon>
        <taxon>Tracheophyta</taxon>
        <taxon>Spermatophyta</taxon>
        <taxon>Magnoliopsida</taxon>
        <taxon>eudicotyledons</taxon>
        <taxon>Gunneridae</taxon>
        <taxon>Pentapetalae</taxon>
        <taxon>asterids</taxon>
        <taxon>lamiids</taxon>
        <taxon>Solanales</taxon>
        <taxon>Solanaceae</taxon>
        <taxon>Solanoideae</taxon>
        <taxon>Solaneae</taxon>
        <taxon>Solanum</taxon>
        <taxon>Solanum subgen. Lycopersicon</taxon>
    </lineage>
</organism>
<gene>
    <name evidence="10" type="ORF">EJD97_012945</name>
</gene>
<feature type="chain" id="PRO_5027135299" description="Pectate lyase" evidence="8">
    <location>
        <begin position="28"/>
        <end position="398"/>
    </location>
</feature>
<comment type="pathway">
    <text evidence="2 8">Glycan metabolism; pectin degradation; 2-dehydro-3-deoxy-D-gluconate from pectin: step 2/5.</text>
</comment>
<dbReference type="InterPro" id="IPR018082">
    <property type="entry name" value="AmbAllergen"/>
</dbReference>
<dbReference type="PANTHER" id="PTHR31683:SF82">
    <property type="entry name" value="PECTATE LYASE P56-RELATED"/>
    <property type="match status" value="1"/>
</dbReference>
<sequence length="398" mass="44552">MEYSYRTKINVLFIVLILFVFAALGTATNAPRRKLTKKYRGPCMAVNSIDKCWRCDPFWAEDRQKMADCALGFGINAMGGKYGPYYIVTDNSDDDVVDPKPGTLRFGVIQKGPLWITFARSMRIRLTRELIVSSNKTIDGRGKYVHIANGAGIKIQSASNVIISNLRIHNIVPTAGGLLRESDDHLGLRGADEGDAISIFNSHDIWIDHISMSRATDGLIDAVAGSTNITISNCHFTDHEKVMLFGANDHAEEDRGMKITLAYNHFGKRLDQRMPRCRFGFFHLVNNDYTHWERYAIGGSSGATIISQGNRFIAEDKLLVKEVTYREKSTSSVEEWMKWTWITDGDDFENGATFTPSGDQNLLSKIDHLNLIQPEPSSKVGLLTKFSGALSCKIRRPC</sequence>
<dbReference type="SUPFAM" id="SSF51126">
    <property type="entry name" value="Pectin lyase-like"/>
    <property type="match status" value="1"/>
</dbReference>
<dbReference type="GO" id="GO:0046872">
    <property type="term" value="F:metal ion binding"/>
    <property type="evidence" value="ECO:0007669"/>
    <property type="project" value="UniProtKB-KW"/>
</dbReference>
<feature type="signal peptide" evidence="8">
    <location>
        <begin position="1"/>
        <end position="27"/>
    </location>
</feature>
<protein>
    <recommendedName>
        <fullName evidence="3 8">Pectate lyase</fullName>
        <ecNumber evidence="3 8">4.2.2.2</ecNumber>
    </recommendedName>
</protein>
<evidence type="ECO:0000256" key="3">
    <source>
        <dbReference type="ARBA" id="ARBA00012272"/>
    </source>
</evidence>
<evidence type="ECO:0000256" key="1">
    <source>
        <dbReference type="ARBA" id="ARBA00000695"/>
    </source>
</evidence>
<feature type="domain" description="Pectate lyase" evidence="9">
    <location>
        <begin position="121"/>
        <end position="318"/>
    </location>
</feature>
<evidence type="ECO:0000256" key="4">
    <source>
        <dbReference type="ARBA" id="ARBA00022723"/>
    </source>
</evidence>
<keyword evidence="4 8" id="KW-0479">Metal-binding</keyword>
<dbReference type="Gene3D" id="2.160.20.10">
    <property type="entry name" value="Single-stranded right-handed beta-helix, Pectin lyase-like"/>
    <property type="match status" value="1"/>
</dbReference>
<reference evidence="10" key="1">
    <citation type="submission" date="2019-05" db="EMBL/GenBank/DDBJ databases">
        <title>The de novo reference genome and transcriptome assemblies of the wild tomato species Solanum chilense.</title>
        <authorList>
            <person name="Stam R."/>
            <person name="Nosenko T."/>
            <person name="Hoerger A.C."/>
            <person name="Stephan W."/>
            <person name="Seidel M.A."/>
            <person name="Kuhn J.M.M."/>
            <person name="Haberer G."/>
            <person name="Tellier A."/>
        </authorList>
    </citation>
    <scope>NUCLEOTIDE SEQUENCE</scope>
    <source>
        <tissue evidence="10">Mature leaves</tissue>
    </source>
</reference>
<dbReference type="SMART" id="SM00656">
    <property type="entry name" value="Amb_all"/>
    <property type="match status" value="1"/>
</dbReference>
<comment type="catalytic activity">
    <reaction evidence="1 8">
        <text>Eliminative cleavage of (1-&gt;4)-alpha-D-galacturonan to give oligosaccharides with 4-deoxy-alpha-D-galact-4-enuronosyl groups at their non-reducing ends.</text>
        <dbReference type="EC" id="4.2.2.2"/>
    </reaction>
</comment>